<dbReference type="InterPro" id="IPR036280">
    <property type="entry name" value="Multihaem_cyt_sf"/>
</dbReference>
<evidence type="ECO:0000313" key="1">
    <source>
        <dbReference type="EMBL" id="BAL59983.1"/>
    </source>
</evidence>
<proteinExistence type="predicted"/>
<name>H5STY3_ACEAU</name>
<organism evidence="1">
    <name type="scientific">Acetithermum autotrophicum</name>
    <dbReference type="NCBI Taxonomy" id="1446466"/>
    <lineage>
        <taxon>Bacteria</taxon>
        <taxon>Candidatus Bipolaricaulota</taxon>
        <taxon>Candidatus Acetithermum</taxon>
    </lineage>
</organism>
<sequence length="191" mass="20194">MRKIVIGIITGAVLIGSLSFMIATQPKFPVPDKIPGVNAADPAPRGCVDCHTSDKADDPLAKLTVLMDAYNKTGAPAFVKAAAQAAIKAAGGDPAKITGKHPTGGAMFKGQELPKACLQCHDGDGKSIPRLDAMLYLLKYADFKDGKFVTPATTDFVKKFGGWCTACHTFEGWKEKDGALTSKIVLKQGKE</sequence>
<dbReference type="SUPFAM" id="SSF48695">
    <property type="entry name" value="Multiheme cytochromes"/>
    <property type="match status" value="1"/>
</dbReference>
<dbReference type="AlphaFoldDB" id="H5STY3"/>
<reference evidence="1" key="2">
    <citation type="journal article" date="2012" name="PLoS ONE">
        <title>A Deeply Branching Thermophilic Bacterium with an Ancient Acetyl-CoA Pathway Dominates a Subsurface Ecosystem.</title>
        <authorList>
            <person name="Takami H."/>
            <person name="Noguchi H."/>
            <person name="Takaki Y."/>
            <person name="Uchiyama I."/>
            <person name="Toyoda A."/>
            <person name="Nishi S."/>
            <person name="Chee G.-J."/>
            <person name="Arai W."/>
            <person name="Nunoura T."/>
            <person name="Itoh T."/>
            <person name="Hattori M."/>
            <person name="Takai K."/>
        </authorList>
    </citation>
    <scope>NUCLEOTIDE SEQUENCE</scope>
</reference>
<protein>
    <submittedName>
        <fullName evidence="1">Uncharacterized protein</fullName>
    </submittedName>
</protein>
<gene>
    <name evidence="1" type="ORF">HGMM_OP4C619</name>
</gene>
<dbReference type="EMBL" id="AP011803">
    <property type="protein sequence ID" value="BAL59983.1"/>
    <property type="molecule type" value="Genomic_DNA"/>
</dbReference>
<reference evidence="1" key="1">
    <citation type="journal article" date="2005" name="Environ. Microbiol.">
        <title>Genetic and functional properties of uncultivated thermophilic crenarchaeotes from a subsurface gold mine as revealed by analysis of genome fragments.</title>
        <authorList>
            <person name="Nunoura T."/>
            <person name="Hirayama H."/>
            <person name="Takami H."/>
            <person name="Oida H."/>
            <person name="Nishi S."/>
            <person name="Shimamura S."/>
            <person name="Suzuki Y."/>
            <person name="Inagaki F."/>
            <person name="Takai K."/>
            <person name="Nealson K.H."/>
            <person name="Horikoshi K."/>
        </authorList>
    </citation>
    <scope>NUCLEOTIDE SEQUENCE</scope>
</reference>
<accession>H5STY3</accession>